<dbReference type="Pfam" id="PF05135">
    <property type="entry name" value="Phage_connect_1"/>
    <property type="match status" value="1"/>
</dbReference>
<keyword evidence="2" id="KW-1185">Reference proteome</keyword>
<protein>
    <recommendedName>
        <fullName evidence="3">Phage gp6-like head-tail connector protein</fullName>
    </recommendedName>
</protein>
<dbReference type="InterPro" id="IPR006450">
    <property type="entry name" value="Phage_HK97_gp6-like"/>
</dbReference>
<dbReference type="Proteomes" id="UP001055153">
    <property type="component" value="Unassembled WGS sequence"/>
</dbReference>
<reference evidence="1" key="1">
    <citation type="journal article" date="2021" name="Front. Microbiol.">
        <title>Comprehensive Comparative Genomics and Phenotyping of Methylobacterium Species.</title>
        <authorList>
            <person name="Alessa O."/>
            <person name="Ogura Y."/>
            <person name="Fujitani Y."/>
            <person name="Takami H."/>
            <person name="Hayashi T."/>
            <person name="Sahin N."/>
            <person name="Tani A."/>
        </authorList>
    </citation>
    <scope>NUCLEOTIDE SEQUENCE</scope>
    <source>
        <strain evidence="1">DSM 17168</strain>
    </source>
</reference>
<dbReference type="RefSeq" id="WP_238235715.1">
    <property type="nucleotide sequence ID" value="NZ_BPQQ01000031.1"/>
</dbReference>
<evidence type="ECO:0000313" key="1">
    <source>
        <dbReference type="EMBL" id="GJE00904.1"/>
    </source>
</evidence>
<dbReference type="Gene3D" id="1.10.3230.30">
    <property type="entry name" value="Phage gp6-like head-tail connector protein"/>
    <property type="match status" value="1"/>
</dbReference>
<organism evidence="1 2">
    <name type="scientific">Methylobacterium isbiliense</name>
    <dbReference type="NCBI Taxonomy" id="315478"/>
    <lineage>
        <taxon>Bacteria</taxon>
        <taxon>Pseudomonadati</taxon>
        <taxon>Pseudomonadota</taxon>
        <taxon>Alphaproteobacteria</taxon>
        <taxon>Hyphomicrobiales</taxon>
        <taxon>Methylobacteriaceae</taxon>
        <taxon>Methylobacterium</taxon>
    </lineage>
</organism>
<accession>A0ABQ4SEC2</accession>
<reference evidence="1" key="2">
    <citation type="submission" date="2021-08" db="EMBL/GenBank/DDBJ databases">
        <authorList>
            <person name="Tani A."/>
            <person name="Ola A."/>
            <person name="Ogura Y."/>
            <person name="Katsura K."/>
            <person name="Hayashi T."/>
        </authorList>
    </citation>
    <scope>NUCLEOTIDE SEQUENCE</scope>
    <source>
        <strain evidence="1">DSM 17168</strain>
    </source>
</reference>
<gene>
    <name evidence="1" type="ORF">GMJLKIPL_2831</name>
</gene>
<evidence type="ECO:0000313" key="2">
    <source>
        <dbReference type="Proteomes" id="UP001055153"/>
    </source>
</evidence>
<proteinExistence type="predicted"/>
<dbReference type="InterPro" id="IPR021146">
    <property type="entry name" value="Phage_gp6-like_head-tail"/>
</dbReference>
<evidence type="ECO:0008006" key="3">
    <source>
        <dbReference type="Google" id="ProtNLM"/>
    </source>
</evidence>
<comment type="caution">
    <text evidence="1">The sequence shown here is derived from an EMBL/GenBank/DDBJ whole genome shotgun (WGS) entry which is preliminary data.</text>
</comment>
<dbReference type="NCBIfam" id="TIGR01560">
    <property type="entry name" value="put_DNA_pack"/>
    <property type="match status" value="1"/>
</dbReference>
<dbReference type="EMBL" id="BPQQ01000031">
    <property type="protein sequence ID" value="GJE00904.1"/>
    <property type="molecule type" value="Genomic_DNA"/>
</dbReference>
<dbReference type="CDD" id="cd08054">
    <property type="entry name" value="gp6"/>
    <property type="match status" value="1"/>
</dbReference>
<name>A0ABQ4SEC2_9HYPH</name>
<sequence length="93" mass="10358">MSSVTRESLKAHLNVTSDLDDAYLDELIEVAETWVAGFTGGMRSNMEPPLRQAVRMLAAHLYENREASLVGVTATELPIGVMDLLMPFRCWAF</sequence>